<sequence length="222" mass="26482">MKTDRIKSLTDISHEIARKKRELRFQMLATSTQTELNKFIESFENGGRYNAENIPKTNGNSSNFHLHAKHDTNVEREDKSANMDIYEKDFILCEFEAGLRDSHPFSKVEVAQLHRNWMQGFLQDYFNEAEEVTITLNKLSDSVITEFRQRMYEKKYWHHIEEAHYDYRKYFLSLLISYFKNEKPKSQIAKKVDFKKLFSAKALQELHTVFTMNKTHFDNFNS</sequence>
<organism evidence="1 2">
    <name type="scientific">Kaistella carnis</name>
    <dbReference type="NCBI Taxonomy" id="1241979"/>
    <lineage>
        <taxon>Bacteria</taxon>
        <taxon>Pseudomonadati</taxon>
        <taxon>Bacteroidota</taxon>
        <taxon>Flavobacteriia</taxon>
        <taxon>Flavobacteriales</taxon>
        <taxon>Weeksellaceae</taxon>
        <taxon>Chryseobacterium group</taxon>
        <taxon>Kaistella</taxon>
    </lineage>
</organism>
<dbReference type="Proteomes" id="UP000270185">
    <property type="component" value="Chromosome"/>
</dbReference>
<dbReference type="KEGG" id="ccas:EIB73_12505"/>
<evidence type="ECO:0000313" key="2">
    <source>
        <dbReference type="Proteomes" id="UP000270185"/>
    </source>
</evidence>
<dbReference type="RefSeq" id="WP_125025593.1">
    <property type="nucleotide sequence ID" value="NZ_CP034159.1"/>
</dbReference>
<dbReference type="EMBL" id="CP034159">
    <property type="protein sequence ID" value="AZI33957.1"/>
    <property type="molecule type" value="Genomic_DNA"/>
</dbReference>
<accession>A0A3G8XQB5</accession>
<name>A0A3G8XQB5_9FLAO</name>
<keyword evidence="2" id="KW-1185">Reference proteome</keyword>
<gene>
    <name evidence="1" type="ORF">EIB73_12505</name>
</gene>
<proteinExistence type="predicted"/>
<evidence type="ECO:0000313" key="1">
    <source>
        <dbReference type="EMBL" id="AZI33957.1"/>
    </source>
</evidence>
<reference evidence="2" key="1">
    <citation type="submission" date="2018-11" db="EMBL/GenBank/DDBJ databases">
        <title>Proposal to divide the Flavobacteriaceae and reorganize its genera based on Amino Acid Identity values calculated from whole genome sequences.</title>
        <authorList>
            <person name="Nicholson A.C."/>
            <person name="Gulvik C.A."/>
            <person name="Whitney A.M."/>
            <person name="Humrighouse B.W."/>
            <person name="Bell M."/>
            <person name="Holmes B."/>
            <person name="Steigerwalt A.G."/>
            <person name="Villarma A."/>
            <person name="Sheth M."/>
            <person name="Batra D."/>
            <person name="Pryor J."/>
            <person name="Bernardet J.-F."/>
            <person name="Hugo C."/>
            <person name="Kampfer P."/>
            <person name="Newman J.D."/>
            <person name="McQuiston J.R."/>
        </authorList>
    </citation>
    <scope>NUCLEOTIDE SEQUENCE [LARGE SCALE GENOMIC DNA]</scope>
    <source>
        <strain evidence="2">G0081</strain>
    </source>
</reference>
<protein>
    <submittedName>
        <fullName evidence="1">Uncharacterized protein</fullName>
    </submittedName>
</protein>
<dbReference type="AlphaFoldDB" id="A0A3G8XQB5"/>